<reference evidence="1 2" key="1">
    <citation type="submission" date="2013-02" db="EMBL/GenBank/DDBJ databases">
        <title>Whole genome shotgun sequence of Gordonia paraffinivorans NBRC 108238.</title>
        <authorList>
            <person name="Isaki-Nakamura S."/>
            <person name="Hosoyama A."/>
            <person name="Tsuchikane K."/>
            <person name="Ando Y."/>
            <person name="Baba S."/>
            <person name="Ohji S."/>
            <person name="Hamada M."/>
            <person name="Tamura T."/>
            <person name="Yamazoe A."/>
            <person name="Yamazaki S."/>
            <person name="Fujita N."/>
        </authorList>
    </citation>
    <scope>NUCLEOTIDE SEQUENCE [LARGE SCALE GENOMIC DNA]</scope>
    <source>
        <strain evidence="1 2">NBRC 108238</strain>
    </source>
</reference>
<dbReference type="Proteomes" id="UP000035021">
    <property type="component" value="Unassembled WGS sequence"/>
</dbReference>
<dbReference type="InterPro" id="IPR053537">
    <property type="entry name" value="DNA-guanine_TGase"/>
</dbReference>
<dbReference type="InterPro" id="IPR036511">
    <property type="entry name" value="TGT-like_sf"/>
</dbReference>
<evidence type="ECO:0000313" key="1">
    <source>
        <dbReference type="EMBL" id="GAC86127.1"/>
    </source>
</evidence>
<evidence type="ECO:0008006" key="3">
    <source>
        <dbReference type="Google" id="ProtNLM"/>
    </source>
</evidence>
<dbReference type="EMBL" id="BAOQ01000055">
    <property type="protein sequence ID" value="GAC86127.1"/>
    <property type="molecule type" value="Genomic_DNA"/>
</dbReference>
<organism evidence="1 2">
    <name type="scientific">Gordonia paraffinivorans NBRC 108238</name>
    <dbReference type="NCBI Taxonomy" id="1223543"/>
    <lineage>
        <taxon>Bacteria</taxon>
        <taxon>Bacillati</taxon>
        <taxon>Actinomycetota</taxon>
        <taxon>Actinomycetes</taxon>
        <taxon>Mycobacteriales</taxon>
        <taxon>Gordoniaceae</taxon>
        <taxon>Gordonia</taxon>
    </lineage>
</organism>
<accession>A0ABQ0IRD3</accession>
<dbReference type="RefSeq" id="WP_006902404.1">
    <property type="nucleotide sequence ID" value="NZ_BAOQ01000055.1"/>
</dbReference>
<evidence type="ECO:0000313" key="2">
    <source>
        <dbReference type="Proteomes" id="UP000035021"/>
    </source>
</evidence>
<keyword evidence="2" id="KW-1185">Reference proteome</keyword>
<dbReference type="Gene3D" id="3.20.20.105">
    <property type="entry name" value="Queuine tRNA-ribosyltransferase-like"/>
    <property type="match status" value="1"/>
</dbReference>
<dbReference type="SUPFAM" id="SSF51713">
    <property type="entry name" value="tRNA-guanine transglycosylase"/>
    <property type="match status" value="1"/>
</dbReference>
<protein>
    <recommendedName>
        <fullName evidence="3">Queuine/other tRNA-ribosyltransferase</fullName>
    </recommendedName>
</protein>
<proteinExistence type="predicted"/>
<gene>
    <name evidence="1" type="ORF">GP2_055_00060</name>
</gene>
<name>A0ABQ0IRD3_9ACTN</name>
<dbReference type="NCBIfam" id="NF041059">
    <property type="entry name" value="DpdA"/>
    <property type="match status" value="1"/>
</dbReference>
<comment type="caution">
    <text evidence="1">The sequence shown here is derived from an EMBL/GenBank/DDBJ whole genome shotgun (WGS) entry which is preliminary data.</text>
</comment>
<sequence length="409" mass="45888">MKFYFPDSQDLVNPGYDFVHDEYPPHRVRQRDDRYAHEVLSEPAYDGILVSKAVVDGSVGGAGRYSVPQRQRIYRMGVREFFRLPEYAVTMGDCGSFTYANEASPPYSVAEVLDFYEDCGFDAGVSVDHIILGYSKDGKKASDDWYCRQQTTLDLAQKFLDEARSRGSRVEPVGAAQGWDPQSYAKSVEELQKMGFARIALGGMIALRTPDILDCLDAISEVRQEGTGLHLLGISRIENFDEFKSLGVTSFDSTSAFRQAFMDDRDNYHTVSGKYAAIRVPQVEGNPALKRAILSGRVSQADAVVLERDALRALRDYDAGRVSADTALDAVLSYERLVNGDKKKSYAEQYRTMLEDAPWQSCNCGLCAKHGIEIAIFRGTERNKRRGFHNMATLRKKISLRLKGLQNDR</sequence>